<dbReference type="GO" id="GO:0016020">
    <property type="term" value="C:membrane"/>
    <property type="evidence" value="ECO:0007669"/>
    <property type="project" value="InterPro"/>
</dbReference>
<dbReference type="GO" id="GO:1904121">
    <property type="term" value="F:phosphatidylethanolamine transfer activity"/>
    <property type="evidence" value="ECO:0007669"/>
    <property type="project" value="EnsemblFungi"/>
</dbReference>
<dbReference type="Pfam" id="PF21678">
    <property type="entry name" value="Csf1_N"/>
    <property type="match status" value="1"/>
</dbReference>
<dbReference type="InterPro" id="IPR029636">
    <property type="entry name" value="Csf1"/>
</dbReference>
<dbReference type="GO" id="GO:0006113">
    <property type="term" value="P:fermentation"/>
    <property type="evidence" value="ECO:0007669"/>
    <property type="project" value="EnsemblFungi"/>
</dbReference>
<feature type="region of interest" description="Disordered" evidence="1">
    <location>
        <begin position="182"/>
        <end position="204"/>
    </location>
</feature>
<dbReference type="GeneID" id="34526984"/>
<dbReference type="GO" id="GO:0140268">
    <property type="term" value="C:endoplasmic reticulum-plasma membrane contact site"/>
    <property type="evidence" value="ECO:0007669"/>
    <property type="project" value="EnsemblFungi"/>
</dbReference>
<accession>J7R8R2</accession>
<feature type="region of interest" description="Disordered" evidence="1">
    <location>
        <begin position="2236"/>
        <end position="2269"/>
    </location>
</feature>
<evidence type="ECO:0000256" key="2">
    <source>
        <dbReference type="SAM" id="Phobius"/>
    </source>
</evidence>
<evidence type="ECO:0000313" key="6">
    <source>
        <dbReference type="Proteomes" id="UP000006310"/>
    </source>
</evidence>
<evidence type="ECO:0000259" key="4">
    <source>
        <dbReference type="Pfam" id="PF25038"/>
    </source>
</evidence>
<dbReference type="Pfam" id="PF25038">
    <property type="entry name" value="Csf1_C"/>
    <property type="match status" value="1"/>
</dbReference>
<feature type="transmembrane region" description="Helical" evidence="2">
    <location>
        <begin position="21"/>
        <end position="41"/>
    </location>
</feature>
<keyword evidence="2" id="KW-0472">Membrane</keyword>
<dbReference type="EMBL" id="HE978320">
    <property type="protein sequence ID" value="CCK71260.1"/>
    <property type="molecule type" value="Genomic_DNA"/>
</dbReference>
<feature type="domain" description="Csf1 N-terminal" evidence="3">
    <location>
        <begin position="35"/>
        <end position="1612"/>
    </location>
</feature>
<keyword evidence="6" id="KW-1185">Reference proteome</keyword>
<evidence type="ECO:0008006" key="7">
    <source>
        <dbReference type="Google" id="ProtNLM"/>
    </source>
</evidence>
<evidence type="ECO:0000313" key="5">
    <source>
        <dbReference type="EMBL" id="CCK71260.1"/>
    </source>
</evidence>
<feature type="region of interest" description="Disordered" evidence="1">
    <location>
        <begin position="2367"/>
        <end position="2386"/>
    </location>
</feature>
<dbReference type="Proteomes" id="UP000006310">
    <property type="component" value="Chromosome 7"/>
</dbReference>
<keyword evidence="2" id="KW-0812">Transmembrane</keyword>
<proteinExistence type="predicted"/>
<keyword evidence="2" id="KW-1133">Transmembrane helix</keyword>
<reference evidence="6" key="2">
    <citation type="submission" date="2012-08" db="EMBL/GenBank/DDBJ databases">
        <title>Genome sequence of Kazachstania naganishii.</title>
        <authorList>
            <person name="Gordon J.L."/>
            <person name="Armisen D."/>
            <person name="Proux-Wera E."/>
            <person name="OhEigeartaigh S.S."/>
            <person name="Byrne K.P."/>
            <person name="Wolfe K.H."/>
        </authorList>
    </citation>
    <scope>NUCLEOTIDE SEQUENCE [LARGE SCALE GENOMIC DNA]</scope>
    <source>
        <strain evidence="6">ATCC MYA-139 / BCRC 22969 / CBS 8797 / CCRC 22969 / KCTC 17520 / NBRC 10181 / NCYC 3082</strain>
    </source>
</reference>
<protein>
    <recommendedName>
        <fullName evidence="7">Protein CSF1</fullName>
    </recommendedName>
</protein>
<dbReference type="STRING" id="1071383.J7R8R2"/>
<dbReference type="InterPro" id="IPR056779">
    <property type="entry name" value="Csf1_C"/>
</dbReference>
<organism evidence="5 6">
    <name type="scientific">Huiozyma naganishii (strain ATCC MYA-139 / BCRC 22969 / CBS 8797 / KCTC 17520 / NBRC 10181 / NCYC 3082 / Yp74L-3)</name>
    <name type="common">Yeast</name>
    <name type="synonym">Kazachstania naganishii</name>
    <dbReference type="NCBI Taxonomy" id="1071383"/>
    <lineage>
        <taxon>Eukaryota</taxon>
        <taxon>Fungi</taxon>
        <taxon>Dikarya</taxon>
        <taxon>Ascomycota</taxon>
        <taxon>Saccharomycotina</taxon>
        <taxon>Saccharomycetes</taxon>
        <taxon>Saccharomycetales</taxon>
        <taxon>Saccharomycetaceae</taxon>
        <taxon>Huiozyma</taxon>
    </lineage>
</organism>
<dbReference type="OrthoDB" id="10051416at2759"/>
<dbReference type="eggNOG" id="KOG3596">
    <property type="taxonomic scope" value="Eukaryota"/>
</dbReference>
<evidence type="ECO:0000259" key="3">
    <source>
        <dbReference type="Pfam" id="PF21678"/>
    </source>
</evidence>
<dbReference type="OMA" id="YGLEWFI"/>
<feature type="compositionally biased region" description="Basic and acidic residues" evidence="1">
    <location>
        <begin position="195"/>
        <end position="204"/>
    </location>
</feature>
<dbReference type="GO" id="GO:0055091">
    <property type="term" value="P:phospholipid homeostasis"/>
    <property type="evidence" value="ECO:0007669"/>
    <property type="project" value="EnsemblFungi"/>
</dbReference>
<dbReference type="RefSeq" id="XP_022465506.1">
    <property type="nucleotide sequence ID" value="XM_022609073.1"/>
</dbReference>
<feature type="domain" description="Csf1 C-terminal region" evidence="4">
    <location>
        <begin position="1629"/>
        <end position="2996"/>
    </location>
</feature>
<name>J7R8R2_HUIN7</name>
<dbReference type="GO" id="GO:0051604">
    <property type="term" value="P:protein maturation"/>
    <property type="evidence" value="ECO:0007669"/>
    <property type="project" value="EnsemblFungi"/>
</dbReference>
<reference evidence="5 6" key="1">
    <citation type="journal article" date="2011" name="Proc. Natl. Acad. Sci. U.S.A.">
        <title>Evolutionary erosion of yeast sex chromosomes by mating-type switching accidents.</title>
        <authorList>
            <person name="Gordon J.L."/>
            <person name="Armisen D."/>
            <person name="Proux-Wera E."/>
            <person name="Oheigeartaigh S.S."/>
            <person name="Byrne K.P."/>
            <person name="Wolfe K.H."/>
        </authorList>
    </citation>
    <scope>NUCLEOTIDE SEQUENCE [LARGE SCALE GENOMIC DNA]</scope>
    <source>
        <strain evidence="6">ATCC MYA-139 / BCRC 22969 / CBS 8797 / CCRC 22969 / KCTC 17520 / NBRC 10181 / NCYC 3082</strain>
    </source>
</reference>
<evidence type="ECO:0000256" key="1">
    <source>
        <dbReference type="SAM" id="MobiDB-lite"/>
    </source>
</evidence>
<dbReference type="PANTHER" id="PTHR32085:SF3">
    <property type="entry name" value="PROTEIN CSF1"/>
    <property type="match status" value="1"/>
</dbReference>
<dbReference type="PANTHER" id="PTHR32085">
    <property type="entry name" value="PROTEIN CSF1"/>
    <property type="match status" value="1"/>
</dbReference>
<feature type="compositionally biased region" description="Basic and acidic residues" evidence="1">
    <location>
        <begin position="2252"/>
        <end position="2269"/>
    </location>
</feature>
<sequence>MADTVSQFNSISLDKGKDFSWVFLVDWILTLILSITVLFYVGRAIAWFISFIAEWLLWKRYRLKVNIESLRVSLLGGRIFFKNLTIIDKDYTISFLIGQISWRYWLFRPRIPQFLTELNAEDDDGASLQRNEKLACRLLLECEGVELFLYNRTVAYDNTIKMFSKEERAKFEEFLNEHVFTDRASTESSNGSSSEESKAQDEVEIKSYTESSFDESNESQMANDRIFHDEETGKNLFLNYLPLQIKVSHASYVVGNKFTPSLLIVSADSAEGVMDYCQPKEKLDIYKTKLTMDAKNVSVSLKQNIGYNEEVLLKFKLTTGKLSKLWDNFVKATAFVRKPLGLSRKKKNRPSVTANFHQKWRGLSLYKNYMFEDVQNDLDDIEFDLAGHEYAKFTSIIKCPRAILTYEFDIPGFVPHGAHPTLSSIDGPDIGNNGAPPTFGLEIQLFGGSLCYGPWAQRQVAFIQSLLAPQISRDQKPVKPLQPGERRMYTLFKLGIVVNEDITWRIPTRESSKDAEFLRHYKNTNEDYRPFGWLDLKFSKDSYASFNFALCSTADGSQNTMKIHLGDSEIRSSVNHDIFIKSKSLDFDLNLGFPLGWNEKAKWTINVASSQLETFLLREHITLIADTMSDFSTGEPTPYELFRPFLYTINWKLDGYSIYLNVNDHNIVNNPLDFNENCYLSFHGDILNVDITVPKDRIDARATDISYNIYTPMFRLMLNAPPWNTLNEFMKHKEVGRAYDFRTTGNYLIYNELDVDNVDMITIICSSKSTVLHCYGFVIRYLMNIKMNYFGDFFHFVTSEEYTEKISSKGYGEGSLFEKYSDDASTFVSDFDKNNEEDDKVKVPRGPADVRRKTNETDLWLTFNIWEGALLLPETIYNCDPCIALHFGELAIDVRSTNYYMDLLASLDDIILRQYSNVQPNEIFENVRQCNGRDVKGHSYISNINIHGHRMYGLPPTEPTYFCKWDFDLGTIKLESEVDFMKGLVTSFQKIGFGFDDLENVLLYEKEVVDDMTAVTVNVKDFKIIIHNPELHSRAELILNNMQFCNIDFENEKYSTRMDIRIPLLKLSLYGYNYEASKELSFFNFETKINFTNFCNYKNCVQHRALQRDYITMNDAPFHRCGFILPASYQNSVIYQKLYGSIVPSSSLPPLPLPLLEETFEFIIQDFLHEYNTTSDCIILNLPYPDSTNLNSDSFNSYPDTAPHTLSDTIIRKSPLPEDERDNYVIDFRYISISIDPELFFYIEKLLNHFYGDDDTQVIDSIEIGLVKRLSNFQEGISSINNFKIRILFFDVFWGQRDTGGIELYLDTLDFEMNEKSIEKNREKSLTEVTTLMKLNSIRASVNAKYSRGKTEGQPPALSLMVEGVKFWSTTAKKVINSIILTSIDATIDETQVVWLFNFFGDQKELIGSVVKTFEKVQKLRTQSRKELISRLTVASEYYQISHDPYVITKPAFITRLSRGHVRENRSWKIITRLRHIMTYLPDDWNETVAKQLKERKYNASKDAKSIFMSVFSSWRNWEFSDVARSYIYNKVFLANQAEKQQKTVNKGWKAAFVSVYITVYTAGLGVDHSFIVTKSNLVFEETPDTTESGYNQEKVINVTGNLGSIKGKISDKMFKLHNLMNLVQQQEDPALKSISSFSRSFKLNIALLFDSSDLLFVFGETSLTNTIHSGKASFLWENPKGPTKETASLVLYAKRCETSMKHRNSMLFENQITGIALSAAADSIISHPSIVANFQCDDINLRVMPQTEVIVTFLQEFIAKFNLVKESFETDDLPKPTPTNDSPKPTPTKINPFLLVDLDFTCFFSNVSLDIMPIVPFQFRQETKKMEFKFSSQRTQNFQFNIWDSDLYLGSHLTKQQYFRLSLGNIIVGYTNGRLVNTIHNLDVSASIVKLTFSEPHRMLFSFLQDEREVSRSVKKLQVLGNLFSSEPEINTIPAGAKIDWRLNADIKYLGILIPVSTTFFVFEMHTLLASLADVDYGEIYREADEASGQVSVDNILFLIKDRTIPSTLSRIIDLSFKISAIQKIMESHHSYQIESPHLRFCFSPYSLVRILWGGHQLLALHSHYRRHHSKNLWDFLPKKEKKVEEDKTTSFFSTLTFGSCHILSYNFCVGWLFQNNGDTDAGLILGYNRLFSAYEKGCGKLTLVDAFFSVSNGRTSDTFYSDGNEEDKYNRSFLPNLQIIYWLKAAAEMKDVFIRLHGETLDVNFLSSFVKIIEATLQSIQVFQELKKVLVNPLTQSEARSEEEEEESEEHNRRETVPGKEKKEDAPRKDIAPFLSDIRKVNCQFKYDGGIFKVYSFEDIESNLDPSFEIRSPGVTIDLDYKNNIGDVKPHLIRTLITVNSTHNVLFARCAPLLMALSQDIQHMVKKHSSKKKPEPKQRVSRPSQNIDYKRLLNSFDILFKIISSEQKLSLSCEPKAKVQANVGFDSFMFAILTNDLDTSEPLSFALVVKNTRSAIRHIFSREPSASFGLDLIDVTFMFTHPNIINMFGACLISDVEVYFNVKQLQNLYLFLDIWKLSNLLRPKPMKKPEDHHVAIDAPPSSPMDVGNIIPWCFTLIFANINGKVDLGPSLGLLSLSMRKAWFASDHYESKRQLLHAYIDQIKLTAKGRLSGIVELDGALWAAEVNWPKYDDPYPLVALSFVISNISLKVAFDYHMFLIGTVLNTVFHLHSERDTSGFMPDLLKVMLTCEQIDMCSTALVAANLLDLYNTIMRMRQDTNVSYLETLRESNTTDTKETVDYKDILKVLNLIQTDVVVDINTLNVQISPISLFDVEVLVVNIANVCANVKTHAGEKLETYLHLQLYNAHGSLSSSKGEMDEDMVSKISVEDYMVYASKIVGGTIFDIPKLEISMHTFQKSNSDILEYGYRSTFGDKIAVRWNLGPVNFIKEMWTTHIKALAVRRSQSLVGTTGDEEGDVEKRMRDEETLSKLTYIAIEEPQIDTPQIKDLGDATPSLEWFGLNRKKFPIFTHQTVIVPVQKLIHSAEKEYANIVGHSQ</sequence>
<gene>
    <name evidence="5" type="primary">KNAG0G02030</name>
    <name evidence="5" type="ordered locus">KNAG_0G02030</name>
</gene>
<dbReference type="HOGENOM" id="CLU_000126_1_0_1"/>
<dbReference type="InterPro" id="IPR048636">
    <property type="entry name" value="Csf1_N"/>
</dbReference>
<dbReference type="KEGG" id="kng:KNAG_0G02030"/>